<dbReference type="RefSeq" id="WP_058484772.1">
    <property type="nucleotide sequence ID" value="NZ_CAAAII010000004.1"/>
</dbReference>
<feature type="compositionally biased region" description="Basic and acidic residues" evidence="1">
    <location>
        <begin position="14"/>
        <end position="26"/>
    </location>
</feature>
<evidence type="ECO:0000256" key="1">
    <source>
        <dbReference type="SAM" id="MobiDB-lite"/>
    </source>
</evidence>
<evidence type="ECO:0000313" key="2">
    <source>
        <dbReference type="EMBL" id="KTD61246.1"/>
    </source>
</evidence>
<reference evidence="2 3" key="1">
    <citation type="submission" date="2015-11" db="EMBL/GenBank/DDBJ databases">
        <title>Genomic analysis of 38 Legionella species identifies large and diverse effector repertoires.</title>
        <authorList>
            <person name="Burstein D."/>
            <person name="Amaro F."/>
            <person name="Zusman T."/>
            <person name="Lifshitz Z."/>
            <person name="Cohen O."/>
            <person name="Gilbert J.A."/>
            <person name="Pupko T."/>
            <person name="Shuman H.A."/>
            <person name="Segal G."/>
        </authorList>
    </citation>
    <scope>NUCLEOTIDE SEQUENCE [LARGE SCALE GENOMIC DNA]</scope>
    <source>
        <strain evidence="2 3">Mt.St.Helens-9</strain>
    </source>
</reference>
<keyword evidence="3" id="KW-1185">Reference proteome</keyword>
<dbReference type="Proteomes" id="UP000054877">
    <property type="component" value="Unassembled WGS sequence"/>
</dbReference>
<gene>
    <name evidence="2" type="ORF">Lspi_2866</name>
</gene>
<protein>
    <submittedName>
        <fullName evidence="2">Uncharacterized protein</fullName>
    </submittedName>
</protein>
<organism evidence="2 3">
    <name type="scientific">Legionella spiritensis</name>
    <dbReference type="NCBI Taxonomy" id="452"/>
    <lineage>
        <taxon>Bacteria</taxon>
        <taxon>Pseudomonadati</taxon>
        <taxon>Pseudomonadota</taxon>
        <taxon>Gammaproteobacteria</taxon>
        <taxon>Legionellales</taxon>
        <taxon>Legionellaceae</taxon>
        <taxon>Legionella</taxon>
    </lineage>
</organism>
<evidence type="ECO:0000313" key="3">
    <source>
        <dbReference type="Proteomes" id="UP000054877"/>
    </source>
</evidence>
<feature type="compositionally biased region" description="Basic and acidic residues" evidence="1">
    <location>
        <begin position="54"/>
        <end position="63"/>
    </location>
</feature>
<feature type="region of interest" description="Disordered" evidence="1">
    <location>
        <begin position="44"/>
        <end position="63"/>
    </location>
</feature>
<comment type="caution">
    <text evidence="2">The sequence shown here is derived from an EMBL/GenBank/DDBJ whole genome shotgun (WGS) entry which is preliminary data.</text>
</comment>
<feature type="region of interest" description="Disordered" evidence="1">
    <location>
        <begin position="1"/>
        <end position="33"/>
    </location>
</feature>
<dbReference type="AlphaFoldDB" id="A0A0W0YXA0"/>
<name>A0A0W0YXA0_LEGSP</name>
<sequence>MPEFNKGVLKRLKKTDDKDKSKKSEQSLDESSLRDLLQQKIVETEEYNPLADGDFDHFDPDKQ</sequence>
<proteinExistence type="predicted"/>
<dbReference type="EMBL" id="LNYX01000034">
    <property type="protein sequence ID" value="KTD61246.1"/>
    <property type="molecule type" value="Genomic_DNA"/>
</dbReference>
<dbReference type="PATRIC" id="fig|452.5.peg.3171"/>
<dbReference type="STRING" id="452.Lspi_2866"/>
<accession>A0A0W0YXA0</accession>